<dbReference type="EMBL" id="ML986680">
    <property type="protein sequence ID" value="KAF2260457.1"/>
    <property type="molecule type" value="Genomic_DNA"/>
</dbReference>
<dbReference type="Proteomes" id="UP000800093">
    <property type="component" value="Unassembled WGS sequence"/>
</dbReference>
<keyword evidence="1" id="KW-0812">Transmembrane</keyword>
<protein>
    <submittedName>
        <fullName evidence="2">Uncharacterized protein</fullName>
    </submittedName>
</protein>
<keyword evidence="1" id="KW-1133">Transmembrane helix</keyword>
<sequence length="90" mass="9670">MAPHSPDLAKTPTSTPPFLSNDLAIISLETPPPLRPPHKTHLPTDKARYLFLPRRVLIALGVSGAFGFIFGSAGKCEGIFVSFSFAYGIC</sequence>
<proteinExistence type="predicted"/>
<gene>
    <name evidence="2" type="ORF">CC78DRAFT_584749</name>
</gene>
<name>A0A9P4MZM9_9PLEO</name>
<organism evidence="2 3">
    <name type="scientific">Lojkania enalia</name>
    <dbReference type="NCBI Taxonomy" id="147567"/>
    <lineage>
        <taxon>Eukaryota</taxon>
        <taxon>Fungi</taxon>
        <taxon>Dikarya</taxon>
        <taxon>Ascomycota</taxon>
        <taxon>Pezizomycotina</taxon>
        <taxon>Dothideomycetes</taxon>
        <taxon>Pleosporomycetidae</taxon>
        <taxon>Pleosporales</taxon>
        <taxon>Pleosporales incertae sedis</taxon>
        <taxon>Lojkania</taxon>
    </lineage>
</organism>
<feature type="transmembrane region" description="Helical" evidence="1">
    <location>
        <begin position="56"/>
        <end position="74"/>
    </location>
</feature>
<keyword evidence="1" id="KW-0472">Membrane</keyword>
<accession>A0A9P4MZM9</accession>
<comment type="caution">
    <text evidence="2">The sequence shown here is derived from an EMBL/GenBank/DDBJ whole genome shotgun (WGS) entry which is preliminary data.</text>
</comment>
<evidence type="ECO:0000256" key="1">
    <source>
        <dbReference type="SAM" id="Phobius"/>
    </source>
</evidence>
<reference evidence="3" key="1">
    <citation type="journal article" date="2020" name="Stud. Mycol.">
        <title>101 Dothideomycetes genomes: A test case for predicting lifestyles and emergence of pathogens.</title>
        <authorList>
            <person name="Haridas S."/>
            <person name="Albert R."/>
            <person name="Binder M."/>
            <person name="Bloem J."/>
            <person name="LaButti K."/>
            <person name="Salamov A."/>
            <person name="Andreopoulos B."/>
            <person name="Baker S."/>
            <person name="Barry K."/>
            <person name="Bills G."/>
            <person name="Bluhm B."/>
            <person name="Cannon C."/>
            <person name="Castanera R."/>
            <person name="Culley D."/>
            <person name="Daum C."/>
            <person name="Ezra D."/>
            <person name="Gonzalez J."/>
            <person name="Henrissat B."/>
            <person name="Kuo A."/>
            <person name="Liang C."/>
            <person name="Lipzen A."/>
            <person name="Lutzoni F."/>
            <person name="Magnuson J."/>
            <person name="Mondo S."/>
            <person name="Nolan M."/>
            <person name="Ohm R."/>
            <person name="Pangilinan J."/>
            <person name="Park H.-J."/>
            <person name="Ramirez L."/>
            <person name="Alfaro M."/>
            <person name="Sun H."/>
            <person name="Tritt A."/>
            <person name="Yoshinaga Y."/>
            <person name="Zwiers L.-H."/>
            <person name="Turgeon B."/>
            <person name="Goodwin S."/>
            <person name="Spatafora J."/>
            <person name="Crous P."/>
            <person name="Grigoriev I."/>
        </authorList>
    </citation>
    <scope>NUCLEOTIDE SEQUENCE [LARGE SCALE GENOMIC DNA]</scope>
    <source>
        <strain evidence="3">CBS 304.66</strain>
    </source>
</reference>
<evidence type="ECO:0000313" key="2">
    <source>
        <dbReference type="EMBL" id="KAF2260457.1"/>
    </source>
</evidence>
<dbReference type="AlphaFoldDB" id="A0A9P4MZM9"/>
<keyword evidence="3" id="KW-1185">Reference proteome</keyword>
<evidence type="ECO:0000313" key="3">
    <source>
        <dbReference type="Proteomes" id="UP000800093"/>
    </source>
</evidence>